<dbReference type="InterPro" id="IPR015421">
    <property type="entry name" value="PyrdxlP-dep_Trfase_major"/>
</dbReference>
<evidence type="ECO:0000313" key="4">
    <source>
        <dbReference type="RefSeq" id="XP_020111063.1"/>
    </source>
</evidence>
<dbReference type="Pfam" id="PF14624">
    <property type="entry name" value="Vwaint"/>
    <property type="match status" value="1"/>
</dbReference>
<dbReference type="SUPFAM" id="SSF53383">
    <property type="entry name" value="PLP-dependent transferases"/>
    <property type="match status" value="1"/>
</dbReference>
<reference evidence="3" key="1">
    <citation type="journal article" date="2015" name="Nat. Genet.">
        <title>The pineapple genome and the evolution of CAM photosynthesis.</title>
        <authorList>
            <person name="Ming R."/>
            <person name="VanBuren R."/>
            <person name="Wai C.M."/>
            <person name="Tang H."/>
            <person name="Schatz M.C."/>
            <person name="Bowers J.E."/>
            <person name="Lyons E."/>
            <person name="Wang M.L."/>
            <person name="Chen J."/>
            <person name="Biggers E."/>
            <person name="Zhang J."/>
            <person name="Huang L."/>
            <person name="Zhang L."/>
            <person name="Miao W."/>
            <person name="Zhang J."/>
            <person name="Ye Z."/>
            <person name="Miao C."/>
            <person name="Lin Z."/>
            <person name="Wang H."/>
            <person name="Zhou H."/>
            <person name="Yim W.C."/>
            <person name="Priest H.D."/>
            <person name="Zheng C."/>
            <person name="Woodhouse M."/>
            <person name="Edger P.P."/>
            <person name="Guyot R."/>
            <person name="Guo H.B."/>
            <person name="Guo H."/>
            <person name="Zheng G."/>
            <person name="Singh R."/>
            <person name="Sharma A."/>
            <person name="Min X."/>
            <person name="Zheng Y."/>
            <person name="Lee H."/>
            <person name="Gurtowski J."/>
            <person name="Sedlazeck F.J."/>
            <person name="Harkess A."/>
            <person name="McKain M.R."/>
            <person name="Liao Z."/>
            <person name="Fang J."/>
            <person name="Liu J."/>
            <person name="Zhang X."/>
            <person name="Zhang Q."/>
            <person name="Hu W."/>
            <person name="Qin Y."/>
            <person name="Wang K."/>
            <person name="Chen L.Y."/>
            <person name="Shirley N."/>
            <person name="Lin Y.R."/>
            <person name="Liu L.Y."/>
            <person name="Hernandez A.G."/>
            <person name="Wright C.L."/>
            <person name="Bulone V."/>
            <person name="Tuskan G.A."/>
            <person name="Heath K."/>
            <person name="Zee F."/>
            <person name="Moore P.H."/>
            <person name="Sunkar R."/>
            <person name="Leebens-Mack J.H."/>
            <person name="Mockler T."/>
            <person name="Bennetzen J.L."/>
            <person name="Freeling M."/>
            <person name="Sankoff D."/>
            <person name="Paterson A.H."/>
            <person name="Zhu X."/>
            <person name="Yang X."/>
            <person name="Smith J.A."/>
            <person name="Cushman J.C."/>
            <person name="Paull R.E."/>
            <person name="Yu Q."/>
        </authorList>
    </citation>
    <scope>NUCLEOTIDE SEQUENCE [LARGE SCALE GENOMIC DNA]</scope>
    <source>
        <strain evidence="3">cv. F153</strain>
    </source>
</reference>
<dbReference type="PANTHER" id="PTHR11999:SF70">
    <property type="entry name" value="MIP05841P"/>
    <property type="match status" value="1"/>
</dbReference>
<evidence type="ECO:0000259" key="2">
    <source>
        <dbReference type="Pfam" id="PF14624"/>
    </source>
</evidence>
<dbReference type="PANTHER" id="PTHR11999">
    <property type="entry name" value="GROUP II PYRIDOXAL-5-PHOSPHATE DECARBOXYLASE"/>
    <property type="match status" value="1"/>
</dbReference>
<dbReference type="InterPro" id="IPR010977">
    <property type="entry name" value="Aromatic_deC"/>
</dbReference>
<dbReference type="InterPro" id="IPR032838">
    <property type="entry name" value="Vwaint_dom"/>
</dbReference>
<sequence length="178" mass="19551">MVTNWENESFSNEPLSIVGIFPENYRVLKVDSSSNFALLSEVLSEVISKDLSFGLIPFFLYATVSTTSSAAVDSLLKLAKISKDQSALIQSLSANPDEELQQLQERMADHQRYLTTGRAYMLSGLSSHSMQRATALGNSTDSANLVGAYQTQSMVDMVRRSQMLGPPSPRSPVRPKGR</sequence>
<accession>A0A6P5GZJ0</accession>
<dbReference type="GO" id="GO:0016831">
    <property type="term" value="F:carboxy-lyase activity"/>
    <property type="evidence" value="ECO:0007669"/>
    <property type="project" value="UniProtKB-KW"/>
</dbReference>
<dbReference type="GO" id="GO:0005737">
    <property type="term" value="C:cytoplasm"/>
    <property type="evidence" value="ECO:0007669"/>
    <property type="project" value="TreeGrafter"/>
</dbReference>
<dbReference type="RefSeq" id="XP_020111063.1">
    <property type="nucleotide sequence ID" value="XM_020255474.1"/>
</dbReference>
<keyword evidence="3" id="KW-1185">Reference proteome</keyword>
<dbReference type="InterPro" id="IPR015424">
    <property type="entry name" value="PyrdxlP-dep_Trfase"/>
</dbReference>
<dbReference type="OrthoDB" id="687730at2759"/>
<reference evidence="4" key="2">
    <citation type="submission" date="2025-08" db="UniProtKB">
        <authorList>
            <consortium name="RefSeq"/>
        </authorList>
    </citation>
    <scope>IDENTIFICATION</scope>
    <source>
        <tissue evidence="4">Leaf</tissue>
    </source>
</reference>
<keyword evidence="1" id="KW-0210">Decarboxylase</keyword>
<name>A0A6P5GZJ0_ANACO</name>
<evidence type="ECO:0000313" key="3">
    <source>
        <dbReference type="Proteomes" id="UP000515123"/>
    </source>
</evidence>
<organism evidence="3 4">
    <name type="scientific">Ananas comosus</name>
    <name type="common">Pineapple</name>
    <name type="synonym">Ananas ananas</name>
    <dbReference type="NCBI Taxonomy" id="4615"/>
    <lineage>
        <taxon>Eukaryota</taxon>
        <taxon>Viridiplantae</taxon>
        <taxon>Streptophyta</taxon>
        <taxon>Embryophyta</taxon>
        <taxon>Tracheophyta</taxon>
        <taxon>Spermatophyta</taxon>
        <taxon>Magnoliopsida</taxon>
        <taxon>Liliopsida</taxon>
        <taxon>Poales</taxon>
        <taxon>Bromeliaceae</taxon>
        <taxon>Bromelioideae</taxon>
        <taxon>Ananas</taxon>
    </lineage>
</organism>
<keyword evidence="1" id="KW-0456">Lyase</keyword>
<dbReference type="Gene3D" id="3.40.640.10">
    <property type="entry name" value="Type I PLP-dependent aspartate aminotransferase-like (Major domain)"/>
    <property type="match status" value="1"/>
</dbReference>
<evidence type="ECO:0000256" key="1">
    <source>
        <dbReference type="ARBA" id="ARBA00022793"/>
    </source>
</evidence>
<gene>
    <name evidence="4" type="primary">LOC109726044</name>
</gene>
<feature type="domain" description="VWA-Hint protein Vwaint" evidence="2">
    <location>
        <begin position="98"/>
        <end position="162"/>
    </location>
</feature>
<proteinExistence type="predicted"/>
<protein>
    <submittedName>
        <fullName evidence="4">Uncharacterized protein LOC109726044</fullName>
    </submittedName>
</protein>
<dbReference type="Proteomes" id="UP000515123">
    <property type="component" value="Linkage group 20"/>
</dbReference>
<dbReference type="GeneID" id="109726044"/>
<dbReference type="AlphaFoldDB" id="A0A6P5GZJ0"/>